<dbReference type="EMBL" id="BARW01039079">
    <property type="protein sequence ID" value="GAJ17804.1"/>
    <property type="molecule type" value="Genomic_DNA"/>
</dbReference>
<protein>
    <submittedName>
        <fullName evidence="1">Uncharacterized protein</fullName>
    </submittedName>
</protein>
<comment type="caution">
    <text evidence="1">The sequence shown here is derived from an EMBL/GenBank/DDBJ whole genome shotgun (WGS) entry which is preliminary data.</text>
</comment>
<feature type="non-terminal residue" evidence="1">
    <location>
        <position position="1"/>
    </location>
</feature>
<gene>
    <name evidence="1" type="ORF">S12H4_59695</name>
</gene>
<accession>X1UJV9</accession>
<proteinExistence type="predicted"/>
<dbReference type="AlphaFoldDB" id="X1UJV9"/>
<reference evidence="1" key="1">
    <citation type="journal article" date="2014" name="Front. Microbiol.">
        <title>High frequency of phylogenetically diverse reductive dehalogenase-homologous genes in deep subseafloor sedimentary metagenomes.</title>
        <authorList>
            <person name="Kawai M."/>
            <person name="Futagami T."/>
            <person name="Toyoda A."/>
            <person name="Takaki Y."/>
            <person name="Nishi S."/>
            <person name="Hori S."/>
            <person name="Arai W."/>
            <person name="Tsubouchi T."/>
            <person name="Morono Y."/>
            <person name="Uchiyama I."/>
            <person name="Ito T."/>
            <person name="Fujiyama A."/>
            <person name="Inagaki F."/>
            <person name="Takami H."/>
        </authorList>
    </citation>
    <scope>NUCLEOTIDE SEQUENCE</scope>
    <source>
        <strain evidence="1">Expedition CK06-06</strain>
    </source>
</reference>
<sequence length="153" mass="16946">EPERSLLSIVQDIKHGREEEEAKKPVPVIPQTDRRRELKDLFEQYAITPTLTPRIAEAVIRQPERPVLDIVKDEIPGFGRMLEVRAKKDAGAILEAYVHGGIAAEAYGKTFGSLPPKPGPGADVFAGQLRKLRKKLNETLVKLGFPDEVTAAE</sequence>
<feature type="non-terminal residue" evidence="1">
    <location>
        <position position="153"/>
    </location>
</feature>
<organism evidence="1">
    <name type="scientific">marine sediment metagenome</name>
    <dbReference type="NCBI Taxonomy" id="412755"/>
    <lineage>
        <taxon>unclassified sequences</taxon>
        <taxon>metagenomes</taxon>
        <taxon>ecological metagenomes</taxon>
    </lineage>
</organism>
<evidence type="ECO:0000313" key="1">
    <source>
        <dbReference type="EMBL" id="GAJ17804.1"/>
    </source>
</evidence>
<name>X1UJV9_9ZZZZ</name>